<dbReference type="AlphaFoldDB" id="A0AAE1PD12"/>
<dbReference type="Proteomes" id="UP001292094">
    <property type="component" value="Unassembled WGS sequence"/>
</dbReference>
<evidence type="ECO:0000256" key="1">
    <source>
        <dbReference type="SAM" id="MobiDB-lite"/>
    </source>
</evidence>
<accession>A0AAE1PD12</accession>
<feature type="region of interest" description="Disordered" evidence="1">
    <location>
        <begin position="122"/>
        <end position="161"/>
    </location>
</feature>
<evidence type="ECO:0000313" key="2">
    <source>
        <dbReference type="EMBL" id="KAK4305701.1"/>
    </source>
</evidence>
<comment type="caution">
    <text evidence="2">The sequence shown here is derived from an EMBL/GenBank/DDBJ whole genome shotgun (WGS) entry which is preliminary data.</text>
</comment>
<reference evidence="2" key="1">
    <citation type="submission" date="2023-11" db="EMBL/GenBank/DDBJ databases">
        <title>Genome assemblies of two species of porcelain crab, Petrolisthes cinctipes and Petrolisthes manimaculis (Anomura: Porcellanidae).</title>
        <authorList>
            <person name="Angst P."/>
        </authorList>
    </citation>
    <scope>NUCLEOTIDE SEQUENCE</scope>
    <source>
        <strain evidence="2">PB745_02</strain>
        <tissue evidence="2">Gill</tissue>
    </source>
</reference>
<name>A0AAE1PD12_9EUCA</name>
<keyword evidence="3" id="KW-1185">Reference proteome</keyword>
<feature type="compositionally biased region" description="Low complexity" evidence="1">
    <location>
        <begin position="132"/>
        <end position="146"/>
    </location>
</feature>
<dbReference type="EMBL" id="JAWZYT010002243">
    <property type="protein sequence ID" value="KAK4305701.1"/>
    <property type="molecule type" value="Genomic_DNA"/>
</dbReference>
<evidence type="ECO:0000313" key="3">
    <source>
        <dbReference type="Proteomes" id="UP001292094"/>
    </source>
</evidence>
<proteinExistence type="predicted"/>
<organism evidence="2 3">
    <name type="scientific">Petrolisthes manimaculis</name>
    <dbReference type="NCBI Taxonomy" id="1843537"/>
    <lineage>
        <taxon>Eukaryota</taxon>
        <taxon>Metazoa</taxon>
        <taxon>Ecdysozoa</taxon>
        <taxon>Arthropoda</taxon>
        <taxon>Crustacea</taxon>
        <taxon>Multicrustacea</taxon>
        <taxon>Malacostraca</taxon>
        <taxon>Eumalacostraca</taxon>
        <taxon>Eucarida</taxon>
        <taxon>Decapoda</taxon>
        <taxon>Pleocyemata</taxon>
        <taxon>Anomura</taxon>
        <taxon>Galatheoidea</taxon>
        <taxon>Porcellanidae</taxon>
        <taxon>Petrolisthes</taxon>
    </lineage>
</organism>
<sequence length="161" mass="17093">MNKLRREYCGTREVRQPWAEEAGYHGLLWDTMARAEGTMDIVVGNSHCHRPLLHVEVWSTMGKGDRGTMGRRAGVTGRAIECGAVRCGRAGQQYTGSVPTHIKRITPVSGAAPWLARGGRRYSWRPRGGGASPAPQAAGRSTAGAACGAGGAGRGAPHYNL</sequence>
<gene>
    <name evidence="2" type="ORF">Pmani_022408</name>
</gene>
<protein>
    <submittedName>
        <fullName evidence="2">Uncharacterized protein</fullName>
    </submittedName>
</protein>